<dbReference type="InterPro" id="IPR058163">
    <property type="entry name" value="LysR-type_TF_proteobact-type"/>
</dbReference>
<keyword evidence="2" id="KW-0805">Transcription regulation</keyword>
<dbReference type="InterPro" id="IPR000847">
    <property type="entry name" value="LysR_HTH_N"/>
</dbReference>
<dbReference type="Gene3D" id="1.10.10.10">
    <property type="entry name" value="Winged helix-like DNA-binding domain superfamily/Winged helix DNA-binding domain"/>
    <property type="match status" value="1"/>
</dbReference>
<reference evidence="7" key="2">
    <citation type="journal article" date="2008" name="Microbiology">
        <title>Structure and function of the LysR-type transcriptional regulator (LTTR) family proteins.</title>
        <authorList>
            <person name="Maddocks S.E."/>
            <person name="Oyston P.C.F."/>
        </authorList>
    </citation>
    <scope>NUCLEOTIDE SEQUENCE</scope>
</reference>
<reference evidence="7" key="3">
    <citation type="submission" date="2025-08" db="UniProtKB">
        <authorList>
            <consortium name="RefSeq"/>
        </authorList>
    </citation>
    <scope>IDENTIFICATION</scope>
</reference>
<dbReference type="FunFam" id="3.40.190.290:FF:000001">
    <property type="entry name" value="Transcriptional regulator, LysR family"/>
    <property type="match status" value="1"/>
</dbReference>
<comment type="similarity">
    <text evidence="1">Belongs to the LysR transcriptional regulatory family.</text>
</comment>
<dbReference type="GO" id="GO:0006351">
    <property type="term" value="P:DNA-templated transcription"/>
    <property type="evidence" value="ECO:0007669"/>
    <property type="project" value="TreeGrafter"/>
</dbReference>
<dbReference type="InterPro" id="IPR036388">
    <property type="entry name" value="WH-like_DNA-bd_sf"/>
</dbReference>
<keyword evidence="4" id="KW-0804">Transcription</keyword>
<sequence length="312" mass="33601">MNKAPGNEDLRVFVTVARLAGFSAAAQALGVSPAYVSKRIGLLEQQLGARLFNRTPRSVALTGQGERVLQSAERMLADLDGLLLDLATTRRVPRGELRISTSLGFGRHFVAPALARLTDRHPQLTVRLEVVDRVVDVGAEGFDLDVRVGDEIAPHHVARRLAANRRVLCAAPGYVARHGQPDTPAALAAHACIAIRERDLPFREWRLRSTAGDDALVKVDGPLATNHGEIAVGWALDGRGIVLRSLWDVAPLIATGELLHLLPDWTQEANVWAVYPARLGNTAKLRACVDFLASEFARLDLCGPAARGAGPG</sequence>
<dbReference type="PANTHER" id="PTHR30537:SF5">
    <property type="entry name" value="HTH-TYPE TRANSCRIPTIONAL ACTIVATOR TTDR-RELATED"/>
    <property type="match status" value="1"/>
</dbReference>
<dbReference type="InterPro" id="IPR005119">
    <property type="entry name" value="LysR_subst-bd"/>
</dbReference>
<protein>
    <submittedName>
        <fullName evidence="7">LysR family transcriptional regulator</fullName>
    </submittedName>
</protein>
<dbReference type="AlphaFoldDB" id="A0A8B6X9F3"/>
<evidence type="ECO:0000256" key="1">
    <source>
        <dbReference type="ARBA" id="ARBA00009437"/>
    </source>
</evidence>
<evidence type="ECO:0000256" key="2">
    <source>
        <dbReference type="ARBA" id="ARBA00023015"/>
    </source>
</evidence>
<dbReference type="SUPFAM" id="SSF46785">
    <property type="entry name" value="Winged helix' DNA-binding domain"/>
    <property type="match status" value="1"/>
</dbReference>
<dbReference type="Proteomes" id="UP000675920">
    <property type="component" value="Unplaced"/>
</dbReference>
<accession>A0A8B6X9F3</accession>
<dbReference type="FunFam" id="1.10.10.10:FF:000001">
    <property type="entry name" value="LysR family transcriptional regulator"/>
    <property type="match status" value="1"/>
</dbReference>
<keyword evidence="6" id="KW-1185">Reference proteome</keyword>
<dbReference type="RefSeq" id="WP_051378289.1">
    <property type="nucleotide sequence ID" value="NZ_AXWS01000008.1"/>
</dbReference>
<evidence type="ECO:0000256" key="4">
    <source>
        <dbReference type="ARBA" id="ARBA00023163"/>
    </source>
</evidence>
<evidence type="ECO:0000313" key="7">
    <source>
        <dbReference type="RefSeq" id="WP_051378289.1"/>
    </source>
</evidence>
<dbReference type="Gene3D" id="3.40.190.290">
    <property type="match status" value="1"/>
</dbReference>
<reference evidence="7" key="1">
    <citation type="journal article" date="1993" name="Annu. Rev. Microbiol.">
        <title>Molecular biology of the LysR family of transcriptional regulators.</title>
        <authorList>
            <person name="Schell M.A."/>
        </authorList>
    </citation>
    <scope>NUCLEOTIDE SEQUENCE</scope>
</reference>
<dbReference type="PANTHER" id="PTHR30537">
    <property type="entry name" value="HTH-TYPE TRANSCRIPTIONAL REGULATOR"/>
    <property type="match status" value="1"/>
</dbReference>
<dbReference type="SUPFAM" id="SSF53850">
    <property type="entry name" value="Periplasmic binding protein-like II"/>
    <property type="match status" value="1"/>
</dbReference>
<dbReference type="GO" id="GO:0043565">
    <property type="term" value="F:sequence-specific DNA binding"/>
    <property type="evidence" value="ECO:0007669"/>
    <property type="project" value="TreeGrafter"/>
</dbReference>
<evidence type="ECO:0000256" key="3">
    <source>
        <dbReference type="ARBA" id="ARBA00023125"/>
    </source>
</evidence>
<dbReference type="Pfam" id="PF03466">
    <property type="entry name" value="LysR_substrate"/>
    <property type="match status" value="1"/>
</dbReference>
<dbReference type="Pfam" id="PF00126">
    <property type="entry name" value="HTH_1"/>
    <property type="match status" value="1"/>
</dbReference>
<dbReference type="PROSITE" id="PS50931">
    <property type="entry name" value="HTH_LYSR"/>
    <property type="match status" value="1"/>
</dbReference>
<evidence type="ECO:0000313" key="6">
    <source>
        <dbReference type="Proteomes" id="UP000675920"/>
    </source>
</evidence>
<name>A0A8B6X9F3_9BURK</name>
<proteinExistence type="inferred from homology"/>
<dbReference type="GO" id="GO:0003700">
    <property type="term" value="F:DNA-binding transcription factor activity"/>
    <property type="evidence" value="ECO:0007669"/>
    <property type="project" value="InterPro"/>
</dbReference>
<evidence type="ECO:0000259" key="5">
    <source>
        <dbReference type="PROSITE" id="PS50931"/>
    </source>
</evidence>
<dbReference type="InterPro" id="IPR036390">
    <property type="entry name" value="WH_DNA-bd_sf"/>
</dbReference>
<keyword evidence="3" id="KW-0238">DNA-binding</keyword>
<feature type="domain" description="HTH lysR-type" evidence="5">
    <location>
        <begin position="5"/>
        <end position="62"/>
    </location>
</feature>
<organism evidence="6 7">
    <name type="scientific">Derxia gummosa DSM 723</name>
    <dbReference type="NCBI Taxonomy" id="1121388"/>
    <lineage>
        <taxon>Bacteria</taxon>
        <taxon>Pseudomonadati</taxon>
        <taxon>Pseudomonadota</taxon>
        <taxon>Betaproteobacteria</taxon>
        <taxon>Burkholderiales</taxon>
        <taxon>Alcaligenaceae</taxon>
        <taxon>Derxia</taxon>
    </lineage>
</organism>